<keyword evidence="3" id="KW-1185">Reference proteome</keyword>
<comment type="caution">
    <text evidence="2">The sequence shown here is derived from an EMBL/GenBank/DDBJ whole genome shotgun (WGS) entry which is preliminary data.</text>
</comment>
<accession>A0AA40FER1</accession>
<evidence type="ECO:0000313" key="2">
    <source>
        <dbReference type="EMBL" id="KAK1117483.1"/>
    </source>
</evidence>
<evidence type="ECO:0000256" key="1">
    <source>
        <dbReference type="SAM" id="MobiDB-lite"/>
    </source>
</evidence>
<reference evidence="2" key="1">
    <citation type="submission" date="2021-10" db="EMBL/GenBank/DDBJ databases">
        <title>Melipona bicolor Genome sequencing and assembly.</title>
        <authorList>
            <person name="Araujo N.S."/>
            <person name="Arias M.C."/>
        </authorList>
    </citation>
    <scope>NUCLEOTIDE SEQUENCE</scope>
    <source>
        <strain evidence="2">USP_2M_L1-L4_2017</strain>
        <tissue evidence="2">Whole body</tissue>
    </source>
</reference>
<feature type="compositionally biased region" description="Basic and acidic residues" evidence="1">
    <location>
        <begin position="48"/>
        <end position="58"/>
    </location>
</feature>
<sequence>MTSIPGESNGRKSAPKSTAVFVTPNTETEGLSGEREHPLVIPNQRSVRRNDEDYRRDVYDDDDVGGSDDVNDKAATMPGRKTTREDRGHPRDIAQSGARCVFVVQARLYKCKGGQANT</sequence>
<protein>
    <submittedName>
        <fullName evidence="2">Uncharacterized protein</fullName>
    </submittedName>
</protein>
<evidence type="ECO:0000313" key="3">
    <source>
        <dbReference type="Proteomes" id="UP001177670"/>
    </source>
</evidence>
<dbReference type="AlphaFoldDB" id="A0AA40FER1"/>
<name>A0AA40FER1_9HYME</name>
<dbReference type="Proteomes" id="UP001177670">
    <property type="component" value="Unassembled WGS sequence"/>
</dbReference>
<feature type="compositionally biased region" description="Basic and acidic residues" evidence="1">
    <location>
        <begin position="82"/>
        <end position="92"/>
    </location>
</feature>
<proteinExistence type="predicted"/>
<organism evidence="2 3">
    <name type="scientific">Melipona bicolor</name>
    <dbReference type="NCBI Taxonomy" id="60889"/>
    <lineage>
        <taxon>Eukaryota</taxon>
        <taxon>Metazoa</taxon>
        <taxon>Ecdysozoa</taxon>
        <taxon>Arthropoda</taxon>
        <taxon>Hexapoda</taxon>
        <taxon>Insecta</taxon>
        <taxon>Pterygota</taxon>
        <taxon>Neoptera</taxon>
        <taxon>Endopterygota</taxon>
        <taxon>Hymenoptera</taxon>
        <taxon>Apocrita</taxon>
        <taxon>Aculeata</taxon>
        <taxon>Apoidea</taxon>
        <taxon>Anthophila</taxon>
        <taxon>Apidae</taxon>
        <taxon>Melipona</taxon>
    </lineage>
</organism>
<feature type="region of interest" description="Disordered" evidence="1">
    <location>
        <begin position="1"/>
        <end position="92"/>
    </location>
</feature>
<gene>
    <name evidence="2" type="ORF">K0M31_016687</name>
</gene>
<dbReference type="EMBL" id="JAHYIQ010000051">
    <property type="protein sequence ID" value="KAK1117483.1"/>
    <property type="molecule type" value="Genomic_DNA"/>
</dbReference>